<keyword evidence="3" id="KW-1185">Reference proteome</keyword>
<dbReference type="RefSeq" id="WP_192848176.1">
    <property type="nucleotide sequence ID" value="NZ_JADAQV010000001.1"/>
</dbReference>
<dbReference type="Gene3D" id="3.90.550.20">
    <property type="match status" value="1"/>
</dbReference>
<dbReference type="InterPro" id="IPR007577">
    <property type="entry name" value="GlycoTrfase_DXD_sugar-bd_CS"/>
</dbReference>
<gene>
    <name evidence="2" type="ORF">IGM82_02300</name>
</gene>
<protein>
    <recommendedName>
        <fullName evidence="4">Glycosyl transferase</fullName>
    </recommendedName>
</protein>
<dbReference type="Proteomes" id="UP000599085">
    <property type="component" value="Unassembled WGS sequence"/>
</dbReference>
<evidence type="ECO:0000313" key="2">
    <source>
        <dbReference type="EMBL" id="MBE1723247.1"/>
    </source>
</evidence>
<dbReference type="EMBL" id="JADAQV010000001">
    <property type="protein sequence ID" value="MBE1723247.1"/>
    <property type="molecule type" value="Genomic_DNA"/>
</dbReference>
<evidence type="ECO:0000256" key="1">
    <source>
        <dbReference type="ARBA" id="ARBA00022679"/>
    </source>
</evidence>
<comment type="caution">
    <text evidence="2">The sequence shown here is derived from an EMBL/GenBank/DDBJ whole genome shotgun (WGS) entry which is preliminary data.</text>
</comment>
<evidence type="ECO:0000313" key="3">
    <source>
        <dbReference type="Proteomes" id="UP000599085"/>
    </source>
</evidence>
<reference evidence="2 3" key="1">
    <citation type="submission" date="2020-09" db="EMBL/GenBank/DDBJ databases">
        <title>Bombella mellium and Bombella favum sp. nov., two novel species isolated from honey of Apis mellifera.</title>
        <authorList>
            <person name="Hilgarth M."/>
            <person name="Redwitz J."/>
            <person name="Ehrmann M.A."/>
            <person name="Vogel R.F."/>
            <person name="Jakob F."/>
        </authorList>
    </citation>
    <scope>NUCLEOTIDE SEQUENCE [LARGE SCALE GENOMIC DNA]</scope>
    <source>
        <strain evidence="2 3">MRM1</strain>
    </source>
</reference>
<dbReference type="PANTHER" id="PTHR32385">
    <property type="entry name" value="MANNOSYL PHOSPHORYLINOSITOL CERAMIDE SYNTHASE"/>
    <property type="match status" value="1"/>
</dbReference>
<accession>A0ABR9MN19</accession>
<name>A0ABR9MN19_9PROT</name>
<dbReference type="PANTHER" id="PTHR32385:SF15">
    <property type="entry name" value="INOSITOL PHOSPHOCERAMIDE MANNOSYLTRANSFERASE 1"/>
    <property type="match status" value="1"/>
</dbReference>
<dbReference type="Pfam" id="PF04488">
    <property type="entry name" value="Gly_transf_sug"/>
    <property type="match status" value="1"/>
</dbReference>
<dbReference type="InterPro" id="IPR051706">
    <property type="entry name" value="Glycosyltransferase_domain"/>
</dbReference>
<organism evidence="2 3">
    <name type="scientific">Bombella apis</name>
    <dbReference type="NCBI Taxonomy" id="1785988"/>
    <lineage>
        <taxon>Bacteria</taxon>
        <taxon>Pseudomonadati</taxon>
        <taxon>Pseudomonadota</taxon>
        <taxon>Alphaproteobacteria</taxon>
        <taxon>Acetobacterales</taxon>
        <taxon>Acetobacteraceae</taxon>
        <taxon>Bombella</taxon>
    </lineage>
</organism>
<dbReference type="SUPFAM" id="SSF53448">
    <property type="entry name" value="Nucleotide-diphospho-sugar transferases"/>
    <property type="match status" value="1"/>
</dbReference>
<keyword evidence="1" id="KW-0808">Transferase</keyword>
<sequence>MKAHKIEAVHQILILDKESGKLPDFVKNNRQAIKKIYPKAKYRLWNDRTIRKFLKKNFPTSVFEAYETLCPYAYKADLVKYALLYVYGGLCVDIGVLLLKPWNIPFSKDVAAFKEPSFISPSWSAIQTGLLWALPRREEFRLAIDLIVENCRKKYYGFNPLYPTGPVLLGKVFLSVMASRKDTLEADSQYVSQTRCVTAEADIINMTYVSREGIVVAIRNKKTGGDLKEIGLKNSNNYNEFWHTRQVYAENPMIWNSDDPLIFVKGGLSKTESGQIISLDRKEGMTYGPYVSLPKGKYRFSIVFEEESFFDEIKLSIVSNYSEIDHHSIVFSCDELVSNVFSYTFDVEELWRKVEFKIYTPNGFLGGIKKILIENQERSFPPLPGERGVSSGLLGGFLKFVRGI</sequence>
<evidence type="ECO:0008006" key="4">
    <source>
        <dbReference type="Google" id="ProtNLM"/>
    </source>
</evidence>
<proteinExistence type="predicted"/>
<dbReference type="InterPro" id="IPR029044">
    <property type="entry name" value="Nucleotide-diphossugar_trans"/>
</dbReference>